<dbReference type="PROSITE" id="PS50186">
    <property type="entry name" value="DEP"/>
    <property type="match status" value="1"/>
</dbReference>
<dbReference type="WBParaSite" id="SMUV_0000913501-mRNA-1">
    <property type="protein sequence ID" value="SMUV_0000913501-mRNA-1"/>
    <property type="gene ID" value="SMUV_0000913501"/>
</dbReference>
<dbReference type="SMART" id="SM00147">
    <property type="entry name" value="RasGEF"/>
    <property type="match status" value="1"/>
</dbReference>
<dbReference type="PROSITE" id="PS50212">
    <property type="entry name" value="RASGEF_NTER"/>
    <property type="match status" value="1"/>
</dbReference>
<keyword evidence="2 3" id="KW-0344">Guanine-nucleotide releasing factor</keyword>
<dbReference type="InterPro" id="IPR001895">
    <property type="entry name" value="RASGEF_cat_dom"/>
</dbReference>
<dbReference type="SMART" id="SM00229">
    <property type="entry name" value="RasGEFN"/>
    <property type="match status" value="1"/>
</dbReference>
<dbReference type="Gene3D" id="1.10.840.10">
    <property type="entry name" value="Ras guanine-nucleotide exchange factors catalytic domain"/>
    <property type="match status" value="1"/>
</dbReference>
<organism evidence="9 10">
    <name type="scientific">Syphacia muris</name>
    <dbReference type="NCBI Taxonomy" id="451379"/>
    <lineage>
        <taxon>Eukaryota</taxon>
        <taxon>Metazoa</taxon>
        <taxon>Ecdysozoa</taxon>
        <taxon>Nematoda</taxon>
        <taxon>Chromadorea</taxon>
        <taxon>Rhabditida</taxon>
        <taxon>Spirurina</taxon>
        <taxon>Oxyuridomorpha</taxon>
        <taxon>Oxyuroidea</taxon>
        <taxon>Oxyuridae</taxon>
        <taxon>Syphacia</taxon>
    </lineage>
</organism>
<dbReference type="InterPro" id="IPR014710">
    <property type="entry name" value="RmlC-like_jellyroll"/>
</dbReference>
<dbReference type="InterPro" id="IPR036390">
    <property type="entry name" value="WH_DNA-bd_sf"/>
</dbReference>
<dbReference type="Gene3D" id="1.20.870.10">
    <property type="entry name" value="Son of sevenless (SoS) protein Chain: S domain 1"/>
    <property type="match status" value="1"/>
</dbReference>
<dbReference type="InterPro" id="IPR018490">
    <property type="entry name" value="cNMP-bd_dom_sf"/>
</dbReference>
<evidence type="ECO:0000313" key="10">
    <source>
        <dbReference type="WBParaSite" id="SMUV_0000913501-mRNA-1"/>
    </source>
</evidence>
<dbReference type="PROSITE" id="PS00720">
    <property type="entry name" value="RASGEF"/>
    <property type="match status" value="1"/>
</dbReference>
<evidence type="ECO:0000256" key="2">
    <source>
        <dbReference type="ARBA" id="ARBA00022658"/>
    </source>
</evidence>
<feature type="domain" description="Ras-associating" evidence="7">
    <location>
        <begin position="638"/>
        <end position="716"/>
    </location>
</feature>
<feature type="domain" description="DEP" evidence="6">
    <location>
        <begin position="149"/>
        <end position="243"/>
    </location>
</feature>
<evidence type="ECO:0000259" key="4">
    <source>
        <dbReference type="PROSITE" id="PS50009"/>
    </source>
</evidence>
<accession>A0A0N5AW49</accession>
<dbReference type="SUPFAM" id="SSF46785">
    <property type="entry name" value="Winged helix' DNA-binding domain"/>
    <property type="match status" value="1"/>
</dbReference>
<evidence type="ECO:0000256" key="3">
    <source>
        <dbReference type="PROSITE-ProRule" id="PRU00168"/>
    </source>
</evidence>
<dbReference type="Pfam" id="PF00610">
    <property type="entry name" value="DEP"/>
    <property type="match status" value="1"/>
</dbReference>
<dbReference type="SUPFAM" id="SSF54236">
    <property type="entry name" value="Ubiquitin-like"/>
    <property type="match status" value="1"/>
</dbReference>
<comment type="similarity">
    <text evidence="1">Belongs to the RAPGEF2 family.</text>
</comment>
<dbReference type="PANTHER" id="PTHR23113:SF327">
    <property type="entry name" value="EXCHANGE PROTEIN DIRECTLY ACTIVATED BY CAMP, ISOFORM E"/>
    <property type="match status" value="1"/>
</dbReference>
<dbReference type="Proteomes" id="UP000046393">
    <property type="component" value="Unplaced"/>
</dbReference>
<dbReference type="Gene3D" id="3.10.20.90">
    <property type="entry name" value="Phosphatidylinositol 3-kinase Catalytic Subunit, Chain A, domain 1"/>
    <property type="match status" value="1"/>
</dbReference>
<dbReference type="PROSITE" id="PS50009">
    <property type="entry name" value="RASGEF_CAT"/>
    <property type="match status" value="1"/>
</dbReference>
<dbReference type="SMART" id="SM00100">
    <property type="entry name" value="cNMP"/>
    <property type="match status" value="1"/>
</dbReference>
<dbReference type="InterPro" id="IPR000159">
    <property type="entry name" value="RA_dom"/>
</dbReference>
<dbReference type="InterPro" id="IPR000591">
    <property type="entry name" value="DEP_dom"/>
</dbReference>
<dbReference type="SUPFAM" id="SSF48366">
    <property type="entry name" value="Ras GEF"/>
    <property type="match status" value="1"/>
</dbReference>
<sequence>MFHLTSYAVLQNLEDLTVESLNSVSLFGELSVFYHTCSARITKPTELVLINQNHFIALYNKYADHLQPYLTILQDLISASGEMANFEFGEMQKEVRGMAEDEMKTSGEVASRSHDYDIANCDAGSDVCCEQPSSLFELRNTTSLEIRINEAGLILKRTIQARAPGLIQDRKGHNQMCLTCMVGTEMVDWLHNFAVETLHSTTLSLTRLHVIGMWQALLEYGIISHVKSEQQFSDKHVFYRWTNDEAELHLATKMNGDLELIEGDVPKTPYISDIASAIFFLSTVGPDALFRMILEKPPLERTVEDLEVVYEELLNVKALAHLSTMVKRELAAVIRYEQHQHAGTVLFRQGDPGNCWYIILKGSVNVCIHNKGTVCVLQEGDDFGKLALVNDAPRAATISLREDNAQILRDVEANTVRLKEHGQDVLVLEKLNSKYKHRLYADSFIGEPSVQEHQCCYSVMAGVPEKIVDYLLETRVDAQENDGGVDTVLEDFLLTHSIYIPPNVLCKYLKNYYMQRSVTGSVANTDISFNDATRLVATKHRVVTFLELWINTLGLHFFLNPATNSFVEELFCCVLEDSKCLEGMQEIFQKMLEIRQFRENAMQTLNRHPTVVLEQSIYTVDAPAPNPILPFDTCEQVIYVLNSASISLSIRLDKTAADVCELAKAKLHYGGPNEEFQLVEVKSSGERIVMSPTEVGIPTMLFLNSRLYFTYADDDSHLPPMPRQYEPDPAYYYSVLENLSSIEIAHQLFIFHMHLFEATSEVELVTQVFGRNQFPGWIPANLDLLLRRFNEVQFWATTEVLLAQGPSRRLGILKKLIKTAAYAKENRDLMSLFAITLGLSNIAVSRLTQLWNKLPAKPRRQYAEFEALLDPSRNHRAYRMLVAKMIPPTIPFVPLILKDLTFIHEGNKTFFGDLVNFEKMVS</sequence>
<evidence type="ECO:0000256" key="1">
    <source>
        <dbReference type="ARBA" id="ARBA00010829"/>
    </source>
</evidence>
<dbReference type="InterPro" id="IPR008937">
    <property type="entry name" value="Ras-like_GEF"/>
</dbReference>
<dbReference type="GO" id="GO:0007265">
    <property type="term" value="P:Ras protein signal transduction"/>
    <property type="evidence" value="ECO:0007669"/>
    <property type="project" value="TreeGrafter"/>
</dbReference>
<dbReference type="Gene3D" id="2.60.120.10">
    <property type="entry name" value="Jelly Rolls"/>
    <property type="match status" value="1"/>
</dbReference>
<dbReference type="InterPro" id="IPR029071">
    <property type="entry name" value="Ubiquitin-like_domsf"/>
</dbReference>
<dbReference type="SUPFAM" id="SSF51206">
    <property type="entry name" value="cAMP-binding domain-like"/>
    <property type="match status" value="1"/>
</dbReference>
<feature type="domain" description="Ras-GEF" evidence="4">
    <location>
        <begin position="740"/>
        <end position="922"/>
    </location>
</feature>
<evidence type="ECO:0000313" key="9">
    <source>
        <dbReference type="Proteomes" id="UP000046393"/>
    </source>
</evidence>
<dbReference type="Pfam" id="PF00617">
    <property type="entry name" value="RasGEF"/>
    <property type="match status" value="1"/>
</dbReference>
<name>A0A0N5AW49_9BILA</name>
<protein>
    <submittedName>
        <fullName evidence="10">Rap guanine nucleotide exchange factor 4-like</fullName>
    </submittedName>
</protein>
<evidence type="ECO:0000259" key="7">
    <source>
        <dbReference type="PROSITE" id="PS50200"/>
    </source>
</evidence>
<evidence type="ECO:0000259" key="6">
    <source>
        <dbReference type="PROSITE" id="PS50186"/>
    </source>
</evidence>
<dbReference type="InterPro" id="IPR023578">
    <property type="entry name" value="Ras_GEF_dom_sf"/>
</dbReference>
<dbReference type="AlphaFoldDB" id="A0A0N5AW49"/>
<dbReference type="CDD" id="cd00038">
    <property type="entry name" value="CAP_ED"/>
    <property type="match status" value="1"/>
</dbReference>
<dbReference type="Gene3D" id="1.10.8.1240">
    <property type="match status" value="1"/>
</dbReference>
<dbReference type="SMART" id="SM00049">
    <property type="entry name" value="DEP"/>
    <property type="match status" value="1"/>
</dbReference>
<reference evidence="10" key="1">
    <citation type="submission" date="2017-02" db="UniProtKB">
        <authorList>
            <consortium name="WormBaseParasite"/>
        </authorList>
    </citation>
    <scope>IDENTIFICATION</scope>
</reference>
<dbReference type="GO" id="GO:0005886">
    <property type="term" value="C:plasma membrane"/>
    <property type="evidence" value="ECO:0007669"/>
    <property type="project" value="TreeGrafter"/>
</dbReference>
<feature type="domain" description="Cyclic nucleotide-binding" evidence="5">
    <location>
        <begin position="318"/>
        <end position="398"/>
    </location>
</feature>
<dbReference type="PROSITE" id="PS50200">
    <property type="entry name" value="RA"/>
    <property type="match status" value="1"/>
</dbReference>
<dbReference type="Pfam" id="PF00027">
    <property type="entry name" value="cNMP_binding"/>
    <property type="match status" value="1"/>
</dbReference>
<dbReference type="InterPro" id="IPR000595">
    <property type="entry name" value="cNMP-bd_dom"/>
</dbReference>
<dbReference type="Pfam" id="PF00618">
    <property type="entry name" value="RasGEF_N"/>
    <property type="match status" value="1"/>
</dbReference>
<dbReference type="InterPro" id="IPR019804">
    <property type="entry name" value="Ras_G-nucl-exch_fac_CS"/>
</dbReference>
<keyword evidence="9" id="KW-1185">Reference proteome</keyword>
<dbReference type="Gene3D" id="1.10.10.10">
    <property type="entry name" value="Winged helix-like DNA-binding domain superfamily/Winged helix DNA-binding domain"/>
    <property type="match status" value="1"/>
</dbReference>
<proteinExistence type="inferred from homology"/>
<dbReference type="GO" id="GO:0005085">
    <property type="term" value="F:guanyl-nucleotide exchange factor activity"/>
    <property type="evidence" value="ECO:0007669"/>
    <property type="project" value="UniProtKB-KW"/>
</dbReference>
<dbReference type="InterPro" id="IPR036964">
    <property type="entry name" value="RASGEF_cat_dom_sf"/>
</dbReference>
<dbReference type="InterPro" id="IPR000651">
    <property type="entry name" value="Ras-like_Gua-exchang_fac_N"/>
</dbReference>
<dbReference type="CDD" id="cd06224">
    <property type="entry name" value="REM"/>
    <property type="match status" value="1"/>
</dbReference>
<evidence type="ECO:0000259" key="5">
    <source>
        <dbReference type="PROSITE" id="PS50042"/>
    </source>
</evidence>
<dbReference type="InterPro" id="IPR036388">
    <property type="entry name" value="WH-like_DNA-bd_sf"/>
</dbReference>
<dbReference type="PANTHER" id="PTHR23113">
    <property type="entry name" value="GUANINE NUCLEOTIDE EXCHANGE FACTOR"/>
    <property type="match status" value="1"/>
</dbReference>
<feature type="domain" description="N-terminal Ras-GEF" evidence="8">
    <location>
        <begin position="455"/>
        <end position="596"/>
    </location>
</feature>
<evidence type="ECO:0000259" key="8">
    <source>
        <dbReference type="PROSITE" id="PS50212"/>
    </source>
</evidence>
<dbReference type="STRING" id="451379.A0A0N5AW49"/>
<dbReference type="PROSITE" id="PS50042">
    <property type="entry name" value="CNMP_BINDING_3"/>
    <property type="match status" value="1"/>
</dbReference>